<proteinExistence type="inferred from homology"/>
<dbReference type="NCBIfam" id="TIGR00149">
    <property type="entry name" value="TIGR00149_YjbQ"/>
    <property type="match status" value="1"/>
</dbReference>
<dbReference type="Pfam" id="PF01894">
    <property type="entry name" value="YjbQ"/>
    <property type="match status" value="1"/>
</dbReference>
<keyword evidence="3" id="KW-1185">Reference proteome</keyword>
<dbReference type="PANTHER" id="PTHR30615:SF8">
    <property type="entry name" value="UPF0047 PROTEIN C4A8.02C"/>
    <property type="match status" value="1"/>
</dbReference>
<dbReference type="RefSeq" id="WP_261970534.1">
    <property type="nucleotide sequence ID" value="NZ_JAHHZF010000011.1"/>
</dbReference>
<comment type="similarity">
    <text evidence="1">Belongs to the UPF0047 family.</text>
</comment>
<dbReference type="SUPFAM" id="SSF111038">
    <property type="entry name" value="YjbQ-like"/>
    <property type="match status" value="1"/>
</dbReference>
<dbReference type="Proteomes" id="UP000766595">
    <property type="component" value="Unassembled WGS sequence"/>
</dbReference>
<accession>A0A947DCA7</accession>
<gene>
    <name evidence="2" type="ORF">KL771_21325</name>
</gene>
<evidence type="ECO:0000313" key="2">
    <source>
        <dbReference type="EMBL" id="MBT9292019.1"/>
    </source>
</evidence>
<dbReference type="PROSITE" id="PS01314">
    <property type="entry name" value="UPF0047"/>
    <property type="match status" value="1"/>
</dbReference>
<dbReference type="EMBL" id="JAHHZF010000011">
    <property type="protein sequence ID" value="MBT9292019.1"/>
    <property type="molecule type" value="Genomic_DNA"/>
</dbReference>
<name>A0A947DCA7_9HYPH</name>
<organism evidence="2 3">
    <name type="scientific">Prosthecodimorpha staleyi</name>
    <dbReference type="NCBI Taxonomy" id="2840188"/>
    <lineage>
        <taxon>Bacteria</taxon>
        <taxon>Pseudomonadati</taxon>
        <taxon>Pseudomonadota</taxon>
        <taxon>Alphaproteobacteria</taxon>
        <taxon>Hyphomicrobiales</taxon>
        <taxon>Ancalomicrobiaceae</taxon>
        <taxon>Prosthecodimorpha</taxon>
    </lineage>
</organism>
<dbReference type="InterPro" id="IPR001602">
    <property type="entry name" value="UPF0047_YjbQ-like"/>
</dbReference>
<dbReference type="AlphaFoldDB" id="A0A947DCA7"/>
<dbReference type="InterPro" id="IPR035917">
    <property type="entry name" value="YjbQ-like_sf"/>
</dbReference>
<evidence type="ECO:0000256" key="1">
    <source>
        <dbReference type="ARBA" id="ARBA00005534"/>
    </source>
</evidence>
<dbReference type="PANTHER" id="PTHR30615">
    <property type="entry name" value="UNCHARACTERIZED PROTEIN YJBQ-RELATED"/>
    <property type="match status" value="1"/>
</dbReference>
<comment type="caution">
    <text evidence="2">The sequence shown here is derived from an EMBL/GenBank/DDBJ whole genome shotgun (WGS) entry which is preliminary data.</text>
</comment>
<protein>
    <submittedName>
        <fullName evidence="2">Secondary thiamine-phosphate synthase enzyme YjbQ</fullName>
    </submittedName>
</protein>
<evidence type="ECO:0000313" key="3">
    <source>
        <dbReference type="Proteomes" id="UP000766595"/>
    </source>
</evidence>
<dbReference type="PIRSF" id="PIRSF004681">
    <property type="entry name" value="UCP004681"/>
    <property type="match status" value="1"/>
</dbReference>
<reference evidence="2 3" key="1">
    <citation type="submission" date="2021-06" db="EMBL/GenBank/DDBJ databases">
        <authorList>
            <person name="Grouzdev D.S."/>
            <person name="Koziaeva V."/>
        </authorList>
    </citation>
    <scope>NUCLEOTIDE SEQUENCE [LARGE SCALE GENOMIC DNA]</scope>
    <source>
        <strain evidence="2 3">22</strain>
    </source>
</reference>
<sequence>MRAASWQNGIARSDLAGPEAVGRQALARLAVPTRGRDAVDLTAAVSEWLASIGAADGLVTLFLRHTSASLTVQENTDPDVLADLAGLLDRFAPADRDYRHAMEGADDMPAHAKAVLTGVSLAVPVIGGRADLGTWQAIYLLEHRTRPHRREVTMHYLGR</sequence>
<dbReference type="Gene3D" id="2.60.120.460">
    <property type="entry name" value="YjbQ-like"/>
    <property type="match status" value="1"/>
</dbReference>